<accession>A0ABV5HVQ7</accession>
<protein>
    <submittedName>
        <fullName evidence="1">Uncharacterized protein</fullName>
    </submittedName>
</protein>
<proteinExistence type="predicted"/>
<evidence type="ECO:0000313" key="2">
    <source>
        <dbReference type="Proteomes" id="UP001589645"/>
    </source>
</evidence>
<dbReference type="RefSeq" id="WP_390197597.1">
    <property type="nucleotide sequence ID" value="NZ_JBHMEP010000015.1"/>
</dbReference>
<organism evidence="1 2">
    <name type="scientific">Vibrio olivae</name>
    <dbReference type="NCBI Taxonomy" id="1243002"/>
    <lineage>
        <taxon>Bacteria</taxon>
        <taxon>Pseudomonadati</taxon>
        <taxon>Pseudomonadota</taxon>
        <taxon>Gammaproteobacteria</taxon>
        <taxon>Vibrionales</taxon>
        <taxon>Vibrionaceae</taxon>
        <taxon>Vibrio</taxon>
    </lineage>
</organism>
<gene>
    <name evidence="1" type="ORF">ACFFUV_22015</name>
</gene>
<dbReference type="EMBL" id="JBHMEP010000015">
    <property type="protein sequence ID" value="MFB9137631.1"/>
    <property type="molecule type" value="Genomic_DNA"/>
</dbReference>
<keyword evidence="2" id="KW-1185">Reference proteome</keyword>
<sequence>MKVLIQLDQAGTYRDNLWDAPVIRSKGDVYAVTPAYAAHLIKQQIAHLYTDENQQVVFDA</sequence>
<dbReference type="Proteomes" id="UP001589645">
    <property type="component" value="Unassembled WGS sequence"/>
</dbReference>
<reference evidence="1 2" key="1">
    <citation type="submission" date="2024-09" db="EMBL/GenBank/DDBJ databases">
        <authorList>
            <person name="Sun Q."/>
            <person name="Mori K."/>
        </authorList>
    </citation>
    <scope>NUCLEOTIDE SEQUENCE [LARGE SCALE GENOMIC DNA]</scope>
    <source>
        <strain evidence="1 2">CECT 8064</strain>
    </source>
</reference>
<evidence type="ECO:0000313" key="1">
    <source>
        <dbReference type="EMBL" id="MFB9137631.1"/>
    </source>
</evidence>
<comment type="caution">
    <text evidence="1">The sequence shown here is derived from an EMBL/GenBank/DDBJ whole genome shotgun (WGS) entry which is preliminary data.</text>
</comment>
<name>A0ABV5HVQ7_9VIBR</name>